<organism evidence="1 2">
    <name type="scientific">Allacma fusca</name>
    <dbReference type="NCBI Taxonomy" id="39272"/>
    <lineage>
        <taxon>Eukaryota</taxon>
        <taxon>Metazoa</taxon>
        <taxon>Ecdysozoa</taxon>
        <taxon>Arthropoda</taxon>
        <taxon>Hexapoda</taxon>
        <taxon>Collembola</taxon>
        <taxon>Symphypleona</taxon>
        <taxon>Sminthuridae</taxon>
        <taxon>Allacma</taxon>
    </lineage>
</organism>
<dbReference type="AlphaFoldDB" id="A0A8J2P8X3"/>
<protein>
    <submittedName>
        <fullName evidence="1">Uncharacterized protein</fullName>
    </submittedName>
</protein>
<dbReference type="Proteomes" id="UP000708208">
    <property type="component" value="Unassembled WGS sequence"/>
</dbReference>
<gene>
    <name evidence="1" type="ORF">AFUS01_LOCUS29586</name>
</gene>
<reference evidence="1" key="1">
    <citation type="submission" date="2021-06" db="EMBL/GenBank/DDBJ databases">
        <authorList>
            <person name="Hodson N. C."/>
            <person name="Mongue J. A."/>
            <person name="Jaron S. K."/>
        </authorList>
    </citation>
    <scope>NUCLEOTIDE SEQUENCE</scope>
</reference>
<proteinExistence type="predicted"/>
<keyword evidence="2" id="KW-1185">Reference proteome</keyword>
<evidence type="ECO:0000313" key="1">
    <source>
        <dbReference type="EMBL" id="CAG7819116.1"/>
    </source>
</evidence>
<dbReference type="EMBL" id="CAJVCH010440070">
    <property type="protein sequence ID" value="CAG7819116.1"/>
    <property type="molecule type" value="Genomic_DNA"/>
</dbReference>
<sequence length="244" mass="27928">MCYCGITLKCGKATRSNSRASAIVEVEEVLGFDGFSENSRTNMEGLLETLRNLRKHHLISIELRLSLGREKLNLDRDLYLTFLSEFGDKVHILDYQSNPYPFDFGEYLLHLSYLSNTQVLKFNRISFFSYKPQTVADEWTHSGITVLPQLRKIYFGDSVHLHHMNYLLGAAVNVKEIMEVPLKAYEVVARLRKTDAVRSIIYSTSYPEDLETDDDSTEYLLERFSDLGVRLTAAAVPNIHHIVG</sequence>
<feature type="non-terminal residue" evidence="1">
    <location>
        <position position="244"/>
    </location>
</feature>
<comment type="caution">
    <text evidence="1">The sequence shown here is derived from an EMBL/GenBank/DDBJ whole genome shotgun (WGS) entry which is preliminary data.</text>
</comment>
<accession>A0A8J2P8X3</accession>
<name>A0A8J2P8X3_9HEXA</name>
<evidence type="ECO:0000313" key="2">
    <source>
        <dbReference type="Proteomes" id="UP000708208"/>
    </source>
</evidence>